<gene>
    <name evidence="6" type="ORF">ACFOUR_05710</name>
</gene>
<evidence type="ECO:0000256" key="3">
    <source>
        <dbReference type="ARBA" id="ARBA00022840"/>
    </source>
</evidence>
<dbReference type="GO" id="GO:0005524">
    <property type="term" value="F:ATP binding"/>
    <property type="evidence" value="ECO:0007669"/>
    <property type="project" value="UniProtKB-KW"/>
</dbReference>
<feature type="domain" description="ABC transporter" evidence="5">
    <location>
        <begin position="24"/>
        <end position="269"/>
    </location>
</feature>
<sequence length="271" mass="28982">MRSIRRSRTQSSARGDESSSPPAIRLDGVTHEYEGSDGRFRSTGRETVRALDDVSLSVTTGEVVGIRGPSGSGKSTILHAVAGLLAPTAGTVELFGTDLANRSGRGRLVMRRRHVGIVFQHFHLLPSLSARANVALPLVQRGTPRSRRRSRATDLLERVGLGDRLAHRPDQLSGGERQRVAIARALATDPDVIVADEPTGELDTATSETVLDVLTSLADDRAVLVASHDPTTLEWTDRTITLCDGSVIDSVDGGEREVTGPSTARTVVDEP</sequence>
<dbReference type="Pfam" id="PF00005">
    <property type="entry name" value="ABC_tran"/>
    <property type="match status" value="1"/>
</dbReference>
<keyword evidence="2" id="KW-0547">Nucleotide-binding</keyword>
<accession>A0ABD5NLW5</accession>
<keyword evidence="3 6" id="KW-0067">ATP-binding</keyword>
<dbReference type="InterPro" id="IPR017871">
    <property type="entry name" value="ABC_transporter-like_CS"/>
</dbReference>
<dbReference type="SMART" id="SM00382">
    <property type="entry name" value="AAA"/>
    <property type="match status" value="1"/>
</dbReference>
<dbReference type="InterPro" id="IPR003593">
    <property type="entry name" value="AAA+_ATPase"/>
</dbReference>
<feature type="region of interest" description="Disordered" evidence="4">
    <location>
        <begin position="1"/>
        <end position="25"/>
    </location>
</feature>
<dbReference type="CDD" id="cd03255">
    <property type="entry name" value="ABC_MJ0796_LolCDE_FtsE"/>
    <property type="match status" value="1"/>
</dbReference>
<dbReference type="PANTHER" id="PTHR24220:SF86">
    <property type="entry name" value="ABC TRANSPORTER ABCH.1"/>
    <property type="match status" value="1"/>
</dbReference>
<keyword evidence="1" id="KW-0813">Transport</keyword>
<dbReference type="AlphaFoldDB" id="A0ABD5NLW5"/>
<protein>
    <submittedName>
        <fullName evidence="6">ABC transporter ATP-binding protein</fullName>
    </submittedName>
</protein>
<dbReference type="InterPro" id="IPR015854">
    <property type="entry name" value="ABC_transpr_LolD-like"/>
</dbReference>
<feature type="compositionally biased region" description="Polar residues" evidence="4">
    <location>
        <begin position="9"/>
        <end position="21"/>
    </location>
</feature>
<dbReference type="InterPro" id="IPR027417">
    <property type="entry name" value="P-loop_NTPase"/>
</dbReference>
<keyword evidence="7" id="KW-1185">Reference proteome</keyword>
<evidence type="ECO:0000259" key="5">
    <source>
        <dbReference type="PROSITE" id="PS50893"/>
    </source>
</evidence>
<evidence type="ECO:0000256" key="1">
    <source>
        <dbReference type="ARBA" id="ARBA00022448"/>
    </source>
</evidence>
<organism evidence="6 7">
    <name type="scientific">Halovivax cerinus</name>
    <dbReference type="NCBI Taxonomy" id="1487865"/>
    <lineage>
        <taxon>Archaea</taxon>
        <taxon>Methanobacteriati</taxon>
        <taxon>Methanobacteriota</taxon>
        <taxon>Stenosarchaea group</taxon>
        <taxon>Halobacteria</taxon>
        <taxon>Halobacteriales</taxon>
        <taxon>Natrialbaceae</taxon>
        <taxon>Halovivax</taxon>
    </lineage>
</organism>
<dbReference type="GeneID" id="73903246"/>
<dbReference type="Gene3D" id="3.40.50.300">
    <property type="entry name" value="P-loop containing nucleotide triphosphate hydrolases"/>
    <property type="match status" value="1"/>
</dbReference>
<dbReference type="RefSeq" id="WP_343217331.1">
    <property type="nucleotide sequence ID" value="NZ_CP101824.1"/>
</dbReference>
<dbReference type="PROSITE" id="PS50893">
    <property type="entry name" value="ABC_TRANSPORTER_2"/>
    <property type="match status" value="1"/>
</dbReference>
<dbReference type="PANTHER" id="PTHR24220">
    <property type="entry name" value="IMPORT ATP-BINDING PROTEIN"/>
    <property type="match status" value="1"/>
</dbReference>
<name>A0ABD5NLW5_9EURY</name>
<proteinExistence type="predicted"/>
<evidence type="ECO:0000256" key="4">
    <source>
        <dbReference type="SAM" id="MobiDB-lite"/>
    </source>
</evidence>
<evidence type="ECO:0000313" key="7">
    <source>
        <dbReference type="Proteomes" id="UP001595846"/>
    </source>
</evidence>
<dbReference type="Proteomes" id="UP001595846">
    <property type="component" value="Unassembled WGS sequence"/>
</dbReference>
<dbReference type="InterPro" id="IPR017911">
    <property type="entry name" value="MacB-like_ATP-bd"/>
</dbReference>
<dbReference type="PROSITE" id="PS00211">
    <property type="entry name" value="ABC_TRANSPORTER_1"/>
    <property type="match status" value="1"/>
</dbReference>
<evidence type="ECO:0000313" key="6">
    <source>
        <dbReference type="EMBL" id="MFC3957867.1"/>
    </source>
</evidence>
<reference evidence="6 7" key="1">
    <citation type="journal article" date="2019" name="Int. J. Syst. Evol. Microbiol.">
        <title>The Global Catalogue of Microorganisms (GCM) 10K type strain sequencing project: providing services to taxonomists for standard genome sequencing and annotation.</title>
        <authorList>
            <consortium name="The Broad Institute Genomics Platform"/>
            <consortium name="The Broad Institute Genome Sequencing Center for Infectious Disease"/>
            <person name="Wu L."/>
            <person name="Ma J."/>
        </authorList>
    </citation>
    <scope>NUCLEOTIDE SEQUENCE [LARGE SCALE GENOMIC DNA]</scope>
    <source>
        <strain evidence="6 7">IBRC-M 10256</strain>
    </source>
</reference>
<dbReference type="EMBL" id="JBHSAQ010000002">
    <property type="protein sequence ID" value="MFC3957867.1"/>
    <property type="molecule type" value="Genomic_DNA"/>
</dbReference>
<dbReference type="InterPro" id="IPR003439">
    <property type="entry name" value="ABC_transporter-like_ATP-bd"/>
</dbReference>
<dbReference type="SUPFAM" id="SSF52540">
    <property type="entry name" value="P-loop containing nucleoside triphosphate hydrolases"/>
    <property type="match status" value="1"/>
</dbReference>
<evidence type="ECO:0000256" key="2">
    <source>
        <dbReference type="ARBA" id="ARBA00022741"/>
    </source>
</evidence>
<comment type="caution">
    <text evidence="6">The sequence shown here is derived from an EMBL/GenBank/DDBJ whole genome shotgun (WGS) entry which is preliminary data.</text>
</comment>